<feature type="transmembrane region" description="Helical" evidence="13">
    <location>
        <begin position="150"/>
        <end position="170"/>
    </location>
</feature>
<keyword evidence="5" id="KW-0681">Retinal protein</keyword>
<dbReference type="PROSITE" id="PS00238">
    <property type="entry name" value="OPSIN"/>
    <property type="match status" value="1"/>
</dbReference>
<keyword evidence="9 13" id="KW-0472">Membrane</keyword>
<evidence type="ECO:0000256" key="11">
    <source>
        <dbReference type="ARBA" id="ARBA00023224"/>
    </source>
</evidence>
<evidence type="ECO:0000313" key="15">
    <source>
        <dbReference type="EMBL" id="KAJ1103136.1"/>
    </source>
</evidence>
<evidence type="ECO:0000256" key="2">
    <source>
        <dbReference type="ARBA" id="ARBA00022543"/>
    </source>
</evidence>
<dbReference type="Gene3D" id="1.20.1070.10">
    <property type="entry name" value="Rhodopsin 7-helix transmembrane proteins"/>
    <property type="match status" value="1"/>
</dbReference>
<feature type="domain" description="G-protein coupled receptors family 1 profile" evidence="14">
    <location>
        <begin position="44"/>
        <end position="301"/>
    </location>
</feature>
<evidence type="ECO:0000256" key="13">
    <source>
        <dbReference type="SAM" id="Phobius"/>
    </source>
</evidence>
<dbReference type="InterPro" id="IPR027430">
    <property type="entry name" value="Retinal_BS"/>
</dbReference>
<keyword evidence="8" id="KW-0297">G-protein coupled receptor</keyword>
<keyword evidence="16" id="KW-1185">Reference proteome</keyword>
<dbReference type="GO" id="GO:0007602">
    <property type="term" value="P:phototransduction"/>
    <property type="evidence" value="ECO:0007669"/>
    <property type="project" value="UniProtKB-KW"/>
</dbReference>
<dbReference type="Pfam" id="PF00001">
    <property type="entry name" value="7tm_1"/>
    <property type="match status" value="1"/>
</dbReference>
<dbReference type="EMBL" id="JANPWB010000013">
    <property type="protein sequence ID" value="KAJ1103136.1"/>
    <property type="molecule type" value="Genomic_DNA"/>
</dbReference>
<evidence type="ECO:0000256" key="4">
    <source>
        <dbReference type="ARBA" id="ARBA00022692"/>
    </source>
</evidence>
<reference evidence="15" key="1">
    <citation type="journal article" date="2022" name="bioRxiv">
        <title>Sequencing and chromosome-scale assembly of the giantPleurodeles waltlgenome.</title>
        <authorList>
            <person name="Brown T."/>
            <person name="Elewa A."/>
            <person name="Iarovenko S."/>
            <person name="Subramanian E."/>
            <person name="Araus A.J."/>
            <person name="Petzold A."/>
            <person name="Susuki M."/>
            <person name="Suzuki K.-i.T."/>
            <person name="Hayashi T."/>
            <person name="Toyoda A."/>
            <person name="Oliveira C."/>
            <person name="Osipova E."/>
            <person name="Leigh N.D."/>
            <person name="Simon A."/>
            <person name="Yun M.H."/>
        </authorList>
    </citation>
    <scope>NUCLEOTIDE SEQUENCE</scope>
    <source>
        <strain evidence="15">20211129_DDA</strain>
        <tissue evidence="15">Liver</tissue>
    </source>
</reference>
<dbReference type="SUPFAM" id="SSF81321">
    <property type="entry name" value="Family A G protein-coupled receptor-like"/>
    <property type="match status" value="1"/>
</dbReference>
<feature type="transmembrane region" description="Helical" evidence="13">
    <location>
        <begin position="197"/>
        <end position="220"/>
    </location>
</feature>
<evidence type="ECO:0000256" key="9">
    <source>
        <dbReference type="ARBA" id="ARBA00023136"/>
    </source>
</evidence>
<keyword evidence="7" id="KW-0157">Chromophore</keyword>
<keyword evidence="2" id="KW-0600">Photoreceptor protein</keyword>
<feature type="transmembrane region" description="Helical" evidence="13">
    <location>
        <begin position="30"/>
        <end position="53"/>
    </location>
</feature>
<comment type="caution">
    <text evidence="15">The sequence shown here is derived from an EMBL/GenBank/DDBJ whole genome shotgun (WGS) entry which is preliminary data.</text>
</comment>
<feature type="transmembrane region" description="Helical" evidence="13">
    <location>
        <begin position="65"/>
        <end position="89"/>
    </location>
</feature>
<proteinExistence type="predicted"/>
<evidence type="ECO:0000313" key="16">
    <source>
        <dbReference type="Proteomes" id="UP001066276"/>
    </source>
</evidence>
<gene>
    <name evidence="15" type="ORF">NDU88_000564</name>
</gene>
<dbReference type="PROSITE" id="PS50262">
    <property type="entry name" value="G_PROTEIN_RECEP_F1_2"/>
    <property type="match status" value="1"/>
</dbReference>
<evidence type="ECO:0000256" key="8">
    <source>
        <dbReference type="ARBA" id="ARBA00023040"/>
    </source>
</evidence>
<protein>
    <recommendedName>
        <fullName evidence="14">G-protein coupled receptors family 1 profile domain-containing protein</fullName>
    </recommendedName>
</protein>
<dbReference type="PANTHER" id="PTHR24240">
    <property type="entry name" value="OPSIN"/>
    <property type="match status" value="1"/>
</dbReference>
<organism evidence="15 16">
    <name type="scientific">Pleurodeles waltl</name>
    <name type="common">Iberian ribbed newt</name>
    <dbReference type="NCBI Taxonomy" id="8319"/>
    <lineage>
        <taxon>Eukaryota</taxon>
        <taxon>Metazoa</taxon>
        <taxon>Chordata</taxon>
        <taxon>Craniata</taxon>
        <taxon>Vertebrata</taxon>
        <taxon>Euteleostomi</taxon>
        <taxon>Amphibia</taxon>
        <taxon>Batrachia</taxon>
        <taxon>Caudata</taxon>
        <taxon>Salamandroidea</taxon>
        <taxon>Salamandridae</taxon>
        <taxon>Pleurodelinae</taxon>
        <taxon>Pleurodeles</taxon>
    </lineage>
</organism>
<name>A0AAV7MIH2_PLEWA</name>
<sequence length="1035" mass="110069">MEGFPNTSSSAQPVYRTPALRVPAEWESVIGVYLLSLGWLSWLGNGAVMFIMYSRRRSLDPQDYLTFNLAIADAGISIFGYSRGILQIFNVVRDDGFLINSLWTCTVDGFLILLFGLISINTLTIISVIRYIKGCQPHQAHRVDRRNISLALLAVWAGALFWAGAPLLGWGSYTDRKYGTCEIDWILATVSATYKSYVIGVLLYGFLVPVCVMVYCYVSIIRTVRTSHKSSQGTQISKRQHNMERHITRVSFVVCMAFLLAWSPYAVISMWSACGVQVPPLTSVLASLFAKSATFYNPFIYMGMNSRLRKDIVGLFRCFCQTQALDSDKQRLAGGQRKRPAFPSHPRANNISMAAAGKMAEVEVIPEYYSEKTLHRGSSTRAHVSLEGHTLALTDSSVLLAENRGSALDMAASSLSSISLEDNRDVLEENKGSRLDMGCTTIVPKVVEGYLLALTEATTVSTEVSDSTITLGNPSKTWLQTDIESTFGGRFHTGGSYAAHAWADHVVVLQPAADTSVVVVNTSFALGTHDCNTLTAGIYWMSQEHQQHKATELAGPGLVVGERTTSLLPPSDFACCPGKEEEAAGTGGVHGVQWNTTSTISDASGSLEVQREQCLVPADLMVVHGEDPRDDGIALGSELDMKGFLVGCTVEVATQRGCSSPLDDPAHLLGPQTRFTLFQDDPGRVLGGQGISAVSLRERIRSLDIESASAPLDPIMSASAEMAHAPGDPALSSAAERARAPWDPAVSLTAERDCAPRDPVASSEGESVSVPEDPAVISVAEKVGASEDHAAVSLVPEGASAPEAVEESSAGQRFSAPEAPTVSSAVQIVSALEPPGVSSAAHMVCLPQTPAASSAGQRISALESPGVNSKSQVVNTPEASAMSTSAQRIIAPEASAASSASHLVNAPWGSAGVLGKQTDIAPPLLDSGRVVGTESSKYVSTVGSEMREEIQRVCALDLRNPIGTVAMMSSAVEPGTLSHNVMAASLFPVTTESSAALGDTHGPVGPLRGAAVVLGSCRRSSLTRRHSFLHAPILF</sequence>
<dbReference type="GO" id="GO:0009881">
    <property type="term" value="F:photoreceptor activity"/>
    <property type="evidence" value="ECO:0007669"/>
    <property type="project" value="UniProtKB-KW"/>
</dbReference>
<evidence type="ECO:0000259" key="14">
    <source>
        <dbReference type="PROSITE" id="PS50262"/>
    </source>
</evidence>
<dbReference type="InterPro" id="IPR000276">
    <property type="entry name" value="GPCR_Rhodpsn"/>
</dbReference>
<evidence type="ECO:0000256" key="10">
    <source>
        <dbReference type="ARBA" id="ARBA00023170"/>
    </source>
</evidence>
<feature type="region of interest" description="Disordered" evidence="12">
    <location>
        <begin position="747"/>
        <end position="773"/>
    </location>
</feature>
<keyword evidence="6 13" id="KW-1133">Transmembrane helix</keyword>
<feature type="transmembrane region" description="Helical" evidence="13">
    <location>
        <begin position="247"/>
        <end position="268"/>
    </location>
</feature>
<dbReference type="PRINTS" id="PR00237">
    <property type="entry name" value="GPCRRHODOPSN"/>
</dbReference>
<comment type="subcellular location">
    <subcellularLocation>
        <location evidence="1">Membrane</location>
        <topology evidence="1">Multi-pass membrane protein</topology>
    </subcellularLocation>
</comment>
<dbReference type="Proteomes" id="UP001066276">
    <property type="component" value="Chromosome 9"/>
</dbReference>
<accession>A0AAV7MIH2</accession>
<dbReference type="GO" id="GO:0016020">
    <property type="term" value="C:membrane"/>
    <property type="evidence" value="ECO:0007669"/>
    <property type="project" value="UniProtKB-SubCell"/>
</dbReference>
<dbReference type="CDD" id="cd15074">
    <property type="entry name" value="7tmA_Opsin5_neuropsin"/>
    <property type="match status" value="1"/>
</dbReference>
<dbReference type="AlphaFoldDB" id="A0AAV7MIH2"/>
<evidence type="ECO:0000256" key="12">
    <source>
        <dbReference type="SAM" id="MobiDB-lite"/>
    </source>
</evidence>
<evidence type="ECO:0000256" key="7">
    <source>
        <dbReference type="ARBA" id="ARBA00022991"/>
    </source>
</evidence>
<dbReference type="GO" id="GO:0004930">
    <property type="term" value="F:G protein-coupled receptor activity"/>
    <property type="evidence" value="ECO:0007669"/>
    <property type="project" value="UniProtKB-KW"/>
</dbReference>
<keyword evidence="10" id="KW-0675">Receptor</keyword>
<keyword evidence="3" id="KW-0716">Sensory transduction</keyword>
<dbReference type="InterPro" id="IPR017452">
    <property type="entry name" value="GPCR_Rhodpsn_7TM"/>
</dbReference>
<feature type="transmembrane region" description="Helical" evidence="13">
    <location>
        <begin position="109"/>
        <end position="129"/>
    </location>
</feature>
<keyword evidence="4 13" id="KW-0812">Transmembrane</keyword>
<evidence type="ECO:0000256" key="5">
    <source>
        <dbReference type="ARBA" id="ARBA00022925"/>
    </source>
</evidence>
<evidence type="ECO:0000256" key="1">
    <source>
        <dbReference type="ARBA" id="ARBA00004141"/>
    </source>
</evidence>
<dbReference type="InterPro" id="IPR050125">
    <property type="entry name" value="GPCR_opsins"/>
</dbReference>
<evidence type="ECO:0000256" key="3">
    <source>
        <dbReference type="ARBA" id="ARBA00022606"/>
    </source>
</evidence>
<keyword evidence="11" id="KW-0807">Transducer</keyword>
<evidence type="ECO:0000256" key="6">
    <source>
        <dbReference type="ARBA" id="ARBA00022989"/>
    </source>
</evidence>